<proteinExistence type="predicted"/>
<dbReference type="Pfam" id="PF15420">
    <property type="entry name" value="Abhydrolase_9_N"/>
    <property type="match status" value="1"/>
</dbReference>
<dbReference type="EMBL" id="RBXT01000001">
    <property type="protein sequence ID" value="RKT80153.1"/>
    <property type="molecule type" value="Genomic_DNA"/>
</dbReference>
<evidence type="ECO:0000313" key="6">
    <source>
        <dbReference type="Proteomes" id="UP000278440"/>
    </source>
</evidence>
<comment type="caution">
    <text evidence="5">The sequence shown here is derived from an EMBL/GenBank/DDBJ whole genome shotgun (WGS) entry which is preliminary data.</text>
</comment>
<evidence type="ECO:0000259" key="3">
    <source>
        <dbReference type="Pfam" id="PF10081"/>
    </source>
</evidence>
<feature type="region of interest" description="Disordered" evidence="1">
    <location>
        <begin position="211"/>
        <end position="231"/>
    </location>
</feature>
<evidence type="ECO:0000313" key="5">
    <source>
        <dbReference type="EMBL" id="RKT80153.1"/>
    </source>
</evidence>
<feature type="transmembrane region" description="Helical" evidence="2">
    <location>
        <begin position="51"/>
        <end position="74"/>
    </location>
</feature>
<keyword evidence="6" id="KW-1185">Reference proteome</keyword>
<accession>A0A495Y469</accession>
<reference evidence="5 6" key="1">
    <citation type="submission" date="2018-10" db="EMBL/GenBank/DDBJ databases">
        <title>Sequencing the genomes of 1000 actinobacteria strains.</title>
        <authorList>
            <person name="Klenk H.-P."/>
        </authorList>
    </citation>
    <scope>NUCLEOTIDE SEQUENCE [LARGE SCALE GENOMIC DNA]</scope>
    <source>
        <strain evidence="5 6">DSM 44267</strain>
    </source>
</reference>
<name>A0A495Y469_9MICO</name>
<feature type="domain" description="Alpha/beta-hydrolase catalytic" evidence="3">
    <location>
        <begin position="269"/>
        <end position="550"/>
    </location>
</feature>
<dbReference type="Pfam" id="PF10081">
    <property type="entry name" value="Abhydrolase_9"/>
    <property type="match status" value="1"/>
</dbReference>
<dbReference type="AlphaFoldDB" id="A0A495Y469"/>
<feature type="transmembrane region" description="Helical" evidence="2">
    <location>
        <begin position="95"/>
        <end position="116"/>
    </location>
</feature>
<sequence>MTAVPALPAHSTEVLLRRRTPWWHLSRSGLFFAAAYVLISMSPSLLPRTWYFQGLITGLCAAAGYGVGVLLGWLSRRAARAVGLHVFVSEQAGHVLRIVGPTLVAAGVVLVTVSNVRSQARTASVVRLTPLSPLDWVLALGLAAVIAVAFLLVARGLRGLTRRLAVAVGRVLPRTIASVVAVVVVATGTAWVSDSVLFRRGMQLMAAAASQVNDETTGRPAPTSSLRSGGPGSLVGYDSLGYQGQMFVTSAPTTAQLTAATGRAATEPIRVYAGRPDDEDIAQVAGQVVAELRRTGAFDRKVLAVVTSTGTGWVDDYSVQAIEYLSDGDSAVASMQYSFLPSALAVITDRQTPREAGAALFDAVYAEWSKRPADSRPRLVVAGESLGSYGAQAAFTDVDDMMAKAQGGVFVGTPSFSPMHERLTESRVPGSPEIAPVVDDGQHVRFATRGSQLLTDYYGRPYGDWEFPRFVYAQHPSDPVVWWNPALLGSQPDWLREPRGSDVNPDVTWIPFATFWQVTTDMAVGHDPSDGFGHRYGAELVPEWAAVLGLPLDADLSRIVDGVEKTVNRVA</sequence>
<keyword evidence="2" id="KW-1133">Transmembrane helix</keyword>
<dbReference type="Proteomes" id="UP000278440">
    <property type="component" value="Unassembled WGS sequence"/>
</dbReference>
<keyword evidence="2" id="KW-0812">Transmembrane</keyword>
<protein>
    <submittedName>
        <fullName evidence="5">Putative membrane protein</fullName>
    </submittedName>
</protein>
<feature type="transmembrane region" description="Helical" evidence="2">
    <location>
        <begin position="175"/>
        <end position="193"/>
    </location>
</feature>
<keyword evidence="2" id="KW-0472">Membrane</keyword>
<dbReference type="OrthoDB" id="4397445at2"/>
<dbReference type="InterPro" id="IPR027787">
    <property type="entry name" value="Alpha/beta-hydrolase_catalytic"/>
</dbReference>
<organism evidence="5 6">
    <name type="scientific">Terracoccus luteus</name>
    <dbReference type="NCBI Taxonomy" id="53356"/>
    <lineage>
        <taxon>Bacteria</taxon>
        <taxon>Bacillati</taxon>
        <taxon>Actinomycetota</taxon>
        <taxon>Actinomycetes</taxon>
        <taxon>Micrococcales</taxon>
        <taxon>Intrasporangiaceae</taxon>
        <taxon>Terracoccus</taxon>
    </lineage>
</organism>
<dbReference type="RefSeq" id="WP_121034916.1">
    <property type="nucleotide sequence ID" value="NZ_RBXT01000001.1"/>
</dbReference>
<evidence type="ECO:0000256" key="1">
    <source>
        <dbReference type="SAM" id="MobiDB-lite"/>
    </source>
</evidence>
<evidence type="ECO:0000256" key="2">
    <source>
        <dbReference type="SAM" id="Phobius"/>
    </source>
</evidence>
<feature type="domain" description="Alpha/beta-hydrolase N-terminal" evidence="4">
    <location>
        <begin position="41"/>
        <end position="252"/>
    </location>
</feature>
<feature type="transmembrane region" description="Helical" evidence="2">
    <location>
        <begin position="136"/>
        <end position="154"/>
    </location>
</feature>
<evidence type="ECO:0000259" key="4">
    <source>
        <dbReference type="Pfam" id="PF15420"/>
    </source>
</evidence>
<feature type="transmembrane region" description="Helical" evidence="2">
    <location>
        <begin position="21"/>
        <end position="39"/>
    </location>
</feature>
<dbReference type="InterPro" id="IPR027788">
    <property type="entry name" value="Alpha/beta-hydrolase_N_dom"/>
</dbReference>
<gene>
    <name evidence="5" type="ORF">DFJ68_3632</name>
</gene>